<feature type="compositionally biased region" description="Basic and acidic residues" evidence="1">
    <location>
        <begin position="666"/>
        <end position="678"/>
    </location>
</feature>
<evidence type="ECO:0000256" key="1">
    <source>
        <dbReference type="SAM" id="MobiDB-lite"/>
    </source>
</evidence>
<dbReference type="RefSeq" id="YP_009008687.1">
    <property type="nucleotide sequence ID" value="NC_023592.1"/>
</dbReference>
<proteinExistence type="predicted"/>
<feature type="region of interest" description="Disordered" evidence="1">
    <location>
        <begin position="666"/>
        <end position="688"/>
    </location>
</feature>
<organism evidence="2 3">
    <name type="scientific">Haloarcula hispanica pleomorphic virus 2</name>
    <dbReference type="NCBI Taxonomy" id="1442594"/>
    <lineage>
        <taxon>Viruses</taxon>
        <taxon>Monodnaviria</taxon>
        <taxon>Trapavirae</taxon>
        <taxon>Saleviricota</taxon>
        <taxon>Huolimaviricetes</taxon>
        <taxon>Haloruvirales</taxon>
        <taxon>Pleolipoviridae</taxon>
        <taxon>Alphapleolipovirus</taxon>
        <taxon>Alphapleolipovirus huluense</taxon>
    </lineage>
</organism>
<dbReference type="EMBL" id="KF056323">
    <property type="protein sequence ID" value="AHF22116.1"/>
    <property type="molecule type" value="Genomic_DNA"/>
</dbReference>
<dbReference type="InterPro" id="IPR009870">
    <property type="entry name" value="DUF1424"/>
</dbReference>
<feature type="compositionally biased region" description="Polar residues" evidence="1">
    <location>
        <begin position="14"/>
        <end position="26"/>
    </location>
</feature>
<sequence>MSSEPAPGGADSRPPQSYSALDSSGSVPVESVPDERPDLDELPDPSERVREFVSEMGERAHLSMSELHGRTLRRDCCNEEYREYTVEDSSGSTEKREERVNVFSKKLYEVVADMLHWHADYLRSTLRLEYGMRSDPENKLLDVPLDNSWMAAYQDKERARLKALERETCGYRTCDVCDTRWCKEQDEHETERVAGEFDDPVVVLTGRTAAGDGRPPVDHAREIAESWTGEHGNDGAGRSLRYVMDEKLGLESEQWVRWTQGEPHTGKRRQVGGYGNLGYHHAHDVIIFDGDATSLEASAATFRTVIEKHVELCDGAGADAHDLDKPASDWKGGDVDTVVVKNVDDEIEQSVASYAAAYLANDSKDLLERSVPYLMWAATMWASNTQKGIKSVSANRAIEADRCKHKHVDGDQSLEHGEMTHCEDCRCVDSPGAAGCSRCDDRGFNVVCTACGSQWGIDQSSPARAGDDPRVAADGGGTDSSPEQEREEMLRDRWPSARRAASVGGETIPRECDHAEPDTCPLCATETESPDHTVSGDVPIPDSAVAPEVPDSVSVRYTRPPSWSAKEVIRDDERMAATGGGVETIDLDLPSAPVRVAAMATDVAGEMVCQSCKMTFRTVSRYAEHGCCDGDVHVAWLPATDSPARETTLSRDEFLSVVPDRLLVESGEHQEERDRADDGDTASVPESVVDRVREYVENNNVRSIAELLGQFRLPPSARSTVADLL</sequence>
<feature type="region of interest" description="Disordered" evidence="1">
    <location>
        <begin position="1"/>
        <end position="46"/>
    </location>
</feature>
<dbReference type="Proteomes" id="UP000201793">
    <property type="component" value="Segment"/>
</dbReference>
<dbReference type="OrthoDB" id="29452at10239"/>
<dbReference type="Pfam" id="PF07232">
    <property type="entry name" value="DUF1424"/>
    <property type="match status" value="1"/>
</dbReference>
<dbReference type="KEGG" id="vg:18500576"/>
<evidence type="ECO:0000313" key="3">
    <source>
        <dbReference type="Proteomes" id="UP000201793"/>
    </source>
</evidence>
<feature type="region of interest" description="Disordered" evidence="1">
    <location>
        <begin position="458"/>
        <end position="488"/>
    </location>
</feature>
<accession>W0FEU8</accession>
<protein>
    <submittedName>
        <fullName evidence="2">Gp1</fullName>
    </submittedName>
</protein>
<keyword evidence="3" id="KW-1185">Reference proteome</keyword>
<evidence type="ECO:0000313" key="2">
    <source>
        <dbReference type="EMBL" id="AHF22116.1"/>
    </source>
</evidence>
<name>W0FEU8_9VIRU</name>
<dbReference type="GeneID" id="18500576"/>
<reference evidence="2 3" key="1">
    <citation type="submission" date="2013-05" db="EMBL/GenBank/DDBJ databases">
        <authorList>
            <person name="Rui W."/>
            <person name="Ming L."/>
            <person name="Hua X."/>
        </authorList>
    </citation>
    <scope>NUCLEOTIDE SEQUENCE [LARGE SCALE GENOMIC DNA]</scope>
</reference>